<dbReference type="EMBL" id="AP027925">
    <property type="protein sequence ID" value="BED93106.1"/>
    <property type="molecule type" value="Genomic_DNA"/>
</dbReference>
<feature type="binding site" evidence="8">
    <location>
        <begin position="117"/>
        <end position="119"/>
    </location>
    <ligand>
        <name>GTP</name>
        <dbReference type="ChEBI" id="CHEBI:37565"/>
    </ligand>
</feature>
<evidence type="ECO:0000256" key="4">
    <source>
        <dbReference type="ARBA" id="ARBA00022741"/>
    </source>
</evidence>
<dbReference type="InterPro" id="IPR037103">
    <property type="entry name" value="Tubulin/FtsZ-like_C"/>
</dbReference>
<dbReference type="InterPro" id="IPR008280">
    <property type="entry name" value="Tub_FtsZ_C"/>
</dbReference>
<dbReference type="SUPFAM" id="SSF52490">
    <property type="entry name" value="Tubulin nucleotide-binding domain-like"/>
    <property type="match status" value="1"/>
</dbReference>
<dbReference type="GO" id="GO:0005737">
    <property type="term" value="C:cytoplasm"/>
    <property type="evidence" value="ECO:0007669"/>
    <property type="project" value="UniProtKB-SubCell"/>
</dbReference>
<dbReference type="PANTHER" id="PTHR30314:SF3">
    <property type="entry name" value="MITOCHONDRIAL DIVISION PROTEIN FSZA"/>
    <property type="match status" value="1"/>
</dbReference>
<comment type="function">
    <text evidence="8 10">Essential cell division protein that forms a contractile ring structure (Z ring) at the future cell division site. The regulation of the ring assembly controls the timing and the location of cell division. One of the functions of the FtsZ ring is to recruit other cell division proteins to the septum to produce a new cell wall between the dividing cells. Binds GTP and shows GTPase activity.</text>
</comment>
<dbReference type="GO" id="GO:0003924">
    <property type="term" value="F:GTPase activity"/>
    <property type="evidence" value="ECO:0007669"/>
    <property type="project" value="UniProtKB-UniRule"/>
</dbReference>
<dbReference type="PROSITE" id="PS01135">
    <property type="entry name" value="FTSZ_2"/>
    <property type="match status" value="1"/>
</dbReference>
<keyword evidence="5 8" id="KW-0342">GTP-binding</keyword>
<feature type="binding site" evidence="8">
    <location>
        <position position="196"/>
    </location>
    <ligand>
        <name>GTP</name>
        <dbReference type="ChEBI" id="CHEBI:37565"/>
    </ligand>
</feature>
<evidence type="ECO:0000313" key="13">
    <source>
        <dbReference type="EMBL" id="BED93106.1"/>
    </source>
</evidence>
<sequence>MMSKNKIENVKLESFEEEETVKIKVIGVGGGGGNAINRMVNFGVKSVEFICVNTDKQALMRSKANNKIQIGEKITRGKGAGSKPEIGQRAAEESRDEIISAIKGSDMVFITAGMGGGTGTGAAPIVAQIAREMGILTVGIVTKPFSFEGSRRMEQAENGIIALREHVDSLVVIPNERLKLASQQRITLMNAFMVADDVLRQGVQSISDLILLPGLVNLDFADVTSIMKDAGYAHMGIGKASGKDKAETAANMAISSPLLETAINGAKGVIINITSSPDIGLDEIETASSMISEQADSSANIIWGAAFDENMDDEMSVTVIATGFVTRESYIPIPNIKAKSTYNNSISNIKKERDIRNNDDTYYDIMSMFRDKK</sequence>
<dbReference type="Pfam" id="PF12327">
    <property type="entry name" value="FtsZ_C"/>
    <property type="match status" value="1"/>
</dbReference>
<proteinExistence type="inferred from homology"/>
<dbReference type="SMART" id="SM00865">
    <property type="entry name" value="Tubulin_C"/>
    <property type="match status" value="1"/>
</dbReference>
<dbReference type="GO" id="GO:0043093">
    <property type="term" value="P:FtsZ-dependent cytokinesis"/>
    <property type="evidence" value="ECO:0007669"/>
    <property type="project" value="UniProtKB-UniRule"/>
</dbReference>
<dbReference type="PRINTS" id="PR00423">
    <property type="entry name" value="CELLDVISFTSZ"/>
</dbReference>
<keyword evidence="4 8" id="KW-0547">Nucleotide-binding</keyword>
<dbReference type="GO" id="GO:0000917">
    <property type="term" value="P:division septum assembly"/>
    <property type="evidence" value="ECO:0007669"/>
    <property type="project" value="UniProtKB-KW"/>
</dbReference>
<evidence type="ECO:0000256" key="2">
    <source>
        <dbReference type="ARBA" id="ARBA00022490"/>
    </source>
</evidence>
<evidence type="ECO:0000256" key="9">
    <source>
        <dbReference type="NCBIfam" id="TIGR00065"/>
    </source>
</evidence>
<feature type="binding site" evidence="8">
    <location>
        <position position="148"/>
    </location>
    <ligand>
        <name>GTP</name>
        <dbReference type="ChEBI" id="CHEBI:37565"/>
    </ligand>
</feature>
<accession>A0AA48HX85</accession>
<dbReference type="InterPro" id="IPR020805">
    <property type="entry name" value="Cell_div_FtsZ_CS"/>
</dbReference>
<gene>
    <name evidence="8" type="primary">ftsZ</name>
    <name evidence="13" type="ORF">RsTaC01_1066</name>
</gene>
<dbReference type="Gene3D" id="3.30.1330.20">
    <property type="entry name" value="Tubulin/FtsZ, C-terminal domain"/>
    <property type="match status" value="1"/>
</dbReference>
<dbReference type="InterPro" id="IPR000158">
    <property type="entry name" value="Cell_div_FtsZ"/>
</dbReference>
<evidence type="ECO:0000256" key="10">
    <source>
        <dbReference type="RuleBase" id="RU000631"/>
    </source>
</evidence>
<dbReference type="InterPro" id="IPR024757">
    <property type="entry name" value="FtsZ_C"/>
</dbReference>
<name>A0AA48HX85_9FIRM</name>
<dbReference type="GO" id="GO:0005525">
    <property type="term" value="F:GTP binding"/>
    <property type="evidence" value="ECO:0007669"/>
    <property type="project" value="UniProtKB-UniRule"/>
</dbReference>
<keyword evidence="7 8" id="KW-0131">Cell cycle</keyword>
<dbReference type="SUPFAM" id="SSF55307">
    <property type="entry name" value="Tubulin C-terminal domain-like"/>
    <property type="match status" value="1"/>
</dbReference>
<comment type="similarity">
    <text evidence="1 8 10">Belongs to the FtsZ family.</text>
</comment>
<evidence type="ECO:0000256" key="3">
    <source>
        <dbReference type="ARBA" id="ARBA00022618"/>
    </source>
</evidence>
<organism evidence="13">
    <name type="scientific">Candidatus Paraimprobicoccus trichonymphae</name>
    <dbReference type="NCBI Taxonomy" id="3033793"/>
    <lineage>
        <taxon>Bacteria</taxon>
        <taxon>Bacillati</taxon>
        <taxon>Bacillota</taxon>
        <taxon>Clostridia</taxon>
        <taxon>Candidatus Paraimprobicoccus</taxon>
    </lineage>
</organism>
<dbReference type="InterPro" id="IPR036525">
    <property type="entry name" value="Tubulin/FtsZ_GTPase_sf"/>
</dbReference>
<dbReference type="CDD" id="cd02201">
    <property type="entry name" value="FtsZ_type1"/>
    <property type="match status" value="1"/>
</dbReference>
<dbReference type="GO" id="GO:0032153">
    <property type="term" value="C:cell division site"/>
    <property type="evidence" value="ECO:0007669"/>
    <property type="project" value="UniProtKB-UniRule"/>
</dbReference>
<evidence type="ECO:0000259" key="12">
    <source>
        <dbReference type="SMART" id="SM00865"/>
    </source>
</evidence>
<dbReference type="AlphaFoldDB" id="A0AA48HX85"/>
<comment type="subunit">
    <text evidence="8">Homodimer. Polymerizes to form a dynamic ring structure in a strictly GTP-dependent manner. Interacts directly with several other division proteins.</text>
</comment>
<evidence type="ECO:0000256" key="5">
    <source>
        <dbReference type="ARBA" id="ARBA00023134"/>
    </source>
</evidence>
<dbReference type="InterPro" id="IPR045061">
    <property type="entry name" value="FtsZ/CetZ"/>
</dbReference>
<reference evidence="13" key="1">
    <citation type="journal article" date="2023" name="ISME J.">
        <title>Emergence of putative energy parasites within Clostridia revealed by genome analysis of a novel endosymbiotic clade.</title>
        <authorList>
            <person name="Takahashi K."/>
            <person name="Kuwahara H."/>
            <person name="Horikawa Y."/>
            <person name="Izawa K."/>
            <person name="Kato D."/>
            <person name="Inagaki T."/>
            <person name="Yuki M."/>
            <person name="Ohkuma M."/>
            <person name="Hongoh Y."/>
        </authorList>
    </citation>
    <scope>NUCLEOTIDE SEQUENCE</scope>
    <source>
        <strain evidence="13">RsTa-C01</strain>
    </source>
</reference>
<dbReference type="PROSITE" id="PS01134">
    <property type="entry name" value="FTSZ_1"/>
    <property type="match status" value="1"/>
</dbReference>
<dbReference type="SMART" id="SM00864">
    <property type="entry name" value="Tubulin"/>
    <property type="match status" value="1"/>
</dbReference>
<dbReference type="KEGG" id="ptrh:RsTaC01_1066"/>
<dbReference type="GO" id="GO:0051258">
    <property type="term" value="P:protein polymerization"/>
    <property type="evidence" value="ECO:0007669"/>
    <property type="project" value="UniProtKB-UniRule"/>
</dbReference>
<evidence type="ECO:0000256" key="7">
    <source>
        <dbReference type="ARBA" id="ARBA00023306"/>
    </source>
</evidence>
<dbReference type="FunFam" id="3.40.50.1440:FF:000023">
    <property type="entry name" value="Cell division protein FtsZ"/>
    <property type="match status" value="1"/>
</dbReference>
<keyword evidence="3 8" id="KW-0132">Cell division</keyword>
<evidence type="ECO:0000259" key="11">
    <source>
        <dbReference type="SMART" id="SM00864"/>
    </source>
</evidence>
<dbReference type="Gene3D" id="3.40.50.1440">
    <property type="entry name" value="Tubulin/FtsZ, GTPase domain"/>
    <property type="match status" value="1"/>
</dbReference>
<dbReference type="InterPro" id="IPR003008">
    <property type="entry name" value="Tubulin_FtsZ_GTPase"/>
</dbReference>
<feature type="binding site" evidence="8">
    <location>
        <position position="152"/>
    </location>
    <ligand>
        <name>GTP</name>
        <dbReference type="ChEBI" id="CHEBI:37565"/>
    </ligand>
</feature>
<comment type="subcellular location">
    <subcellularLocation>
        <location evidence="8">Cytoplasm</location>
    </subcellularLocation>
    <text evidence="8">Assembles at midcell at the inner surface of the cytoplasmic membrane.</text>
</comment>
<evidence type="ECO:0000256" key="6">
    <source>
        <dbReference type="ARBA" id="ARBA00023210"/>
    </source>
</evidence>
<keyword evidence="6 8" id="KW-0717">Septation</keyword>
<evidence type="ECO:0000256" key="8">
    <source>
        <dbReference type="HAMAP-Rule" id="MF_00909"/>
    </source>
</evidence>
<dbReference type="Pfam" id="PF00091">
    <property type="entry name" value="Tubulin"/>
    <property type="match status" value="1"/>
</dbReference>
<keyword evidence="2 8" id="KW-0963">Cytoplasm</keyword>
<feature type="domain" description="Tubulin/FtsZ GTPase" evidence="11">
    <location>
        <begin position="22"/>
        <end position="214"/>
    </location>
</feature>
<dbReference type="NCBIfam" id="TIGR00065">
    <property type="entry name" value="ftsZ"/>
    <property type="match status" value="1"/>
</dbReference>
<evidence type="ECO:0000256" key="1">
    <source>
        <dbReference type="ARBA" id="ARBA00009690"/>
    </source>
</evidence>
<dbReference type="PANTHER" id="PTHR30314">
    <property type="entry name" value="CELL DIVISION PROTEIN FTSZ-RELATED"/>
    <property type="match status" value="1"/>
</dbReference>
<feature type="domain" description="Tubulin/FtsZ 2-layer sandwich" evidence="12">
    <location>
        <begin position="216"/>
        <end position="333"/>
    </location>
</feature>
<protein>
    <recommendedName>
        <fullName evidence="8 9">Cell division protein FtsZ</fullName>
    </recommendedName>
</protein>
<dbReference type="HAMAP" id="MF_00909">
    <property type="entry name" value="FtsZ"/>
    <property type="match status" value="1"/>
</dbReference>
<dbReference type="InterPro" id="IPR018316">
    <property type="entry name" value="Tubulin/FtsZ_2-layer-sand-dom"/>
</dbReference>
<dbReference type="Proteomes" id="UP001335720">
    <property type="component" value="Chromosome"/>
</dbReference>
<feature type="binding site" evidence="8">
    <location>
        <begin position="30"/>
        <end position="34"/>
    </location>
    <ligand>
        <name>GTP</name>
        <dbReference type="ChEBI" id="CHEBI:37565"/>
    </ligand>
</feature>